<comment type="similarity">
    <text evidence="1">Belongs to the peptidase S33 family.</text>
</comment>
<protein>
    <submittedName>
        <fullName evidence="3">Alpha/beta hydrolase</fullName>
    </submittedName>
</protein>
<sequence>MTRHLGHARYLVRGTDYGLAVALHLGATFPRHVAGVHIGGIHLAAPADADLPADLTDDERAFVAASRRWHDTEGAYDELHATKPETLAYALSDSPVGLLAWIVEKYRAWCATPDRLFDTFSPDDLLSIATVYWATGTVASSLRLYREDRLGGTWPRSVAPVAVSQPAHEEYTVPESWWRRLQPVSRHRTVPGAAHFPEWEAPTLLAADLAEFARTLR</sequence>
<comment type="caution">
    <text evidence="3">The sequence shown here is derived from an EMBL/GenBank/DDBJ whole genome shotgun (WGS) entry which is preliminary data.</text>
</comment>
<gene>
    <name evidence="3" type="ORF">DW322_02640</name>
</gene>
<dbReference type="GO" id="GO:0097176">
    <property type="term" value="P:epoxide metabolic process"/>
    <property type="evidence" value="ECO:0007669"/>
    <property type="project" value="TreeGrafter"/>
</dbReference>
<dbReference type="SUPFAM" id="SSF53474">
    <property type="entry name" value="alpha/beta-Hydrolases"/>
    <property type="match status" value="1"/>
</dbReference>
<evidence type="ECO:0000256" key="2">
    <source>
        <dbReference type="ARBA" id="ARBA00022801"/>
    </source>
</evidence>
<dbReference type="PANTHER" id="PTHR21661">
    <property type="entry name" value="EPOXIDE HYDROLASE 1-RELATED"/>
    <property type="match status" value="1"/>
</dbReference>
<dbReference type="RefSeq" id="WP_010837016.1">
    <property type="nucleotide sequence ID" value="NZ_QRCM01000001.1"/>
</dbReference>
<dbReference type="EMBL" id="QRCM01000001">
    <property type="protein sequence ID" value="TXG89339.1"/>
    <property type="molecule type" value="Genomic_DNA"/>
</dbReference>
<keyword evidence="2 3" id="KW-0378">Hydrolase</keyword>
<dbReference type="InterPro" id="IPR029058">
    <property type="entry name" value="AB_hydrolase_fold"/>
</dbReference>
<evidence type="ECO:0000313" key="4">
    <source>
        <dbReference type="Proteomes" id="UP000471120"/>
    </source>
</evidence>
<evidence type="ECO:0000256" key="1">
    <source>
        <dbReference type="ARBA" id="ARBA00010088"/>
    </source>
</evidence>
<dbReference type="PANTHER" id="PTHR21661:SF35">
    <property type="entry name" value="EPOXIDE HYDROLASE"/>
    <property type="match status" value="1"/>
</dbReference>
<dbReference type="Gene3D" id="3.40.50.1820">
    <property type="entry name" value="alpha/beta hydrolase"/>
    <property type="match status" value="1"/>
</dbReference>
<name>A0A6P2C9C5_9NOCA</name>
<dbReference type="GO" id="GO:0004301">
    <property type="term" value="F:epoxide hydrolase activity"/>
    <property type="evidence" value="ECO:0007669"/>
    <property type="project" value="TreeGrafter"/>
</dbReference>
<dbReference type="Proteomes" id="UP000471120">
    <property type="component" value="Unassembled WGS sequence"/>
</dbReference>
<organism evidence="3 4">
    <name type="scientific">Rhodococcus rhodnii</name>
    <dbReference type="NCBI Taxonomy" id="38312"/>
    <lineage>
        <taxon>Bacteria</taxon>
        <taxon>Bacillati</taxon>
        <taxon>Actinomycetota</taxon>
        <taxon>Actinomycetes</taxon>
        <taxon>Mycobacteriales</taxon>
        <taxon>Nocardiaceae</taxon>
        <taxon>Rhodococcus</taxon>
    </lineage>
</organism>
<dbReference type="AlphaFoldDB" id="A0A6P2C9C5"/>
<reference evidence="3 4" key="1">
    <citation type="submission" date="2018-07" db="EMBL/GenBank/DDBJ databases">
        <title>Genome sequence of Rhodococcus rhodnii ATCC 35071 from Rhodnius prolixus.</title>
        <authorList>
            <person name="Patel V."/>
            <person name="Vogel K.J."/>
        </authorList>
    </citation>
    <scope>NUCLEOTIDE SEQUENCE [LARGE SCALE GENOMIC DNA]</scope>
    <source>
        <strain evidence="3 4">ATCC 35071</strain>
    </source>
</reference>
<evidence type="ECO:0000313" key="3">
    <source>
        <dbReference type="EMBL" id="TXG89339.1"/>
    </source>
</evidence>
<proteinExistence type="inferred from homology"/>
<accession>A0A6P2C9C5</accession>